<evidence type="ECO:0000256" key="4">
    <source>
        <dbReference type="ARBA" id="ARBA00022946"/>
    </source>
</evidence>
<name>A0A319DXB0_9EURO</name>
<comment type="subcellular location">
    <subcellularLocation>
        <location evidence="1">Mitochondrion</location>
    </subcellularLocation>
</comment>
<keyword evidence="4" id="KW-0809">Transit peptide</keyword>
<evidence type="ECO:0000313" key="8">
    <source>
        <dbReference type="Proteomes" id="UP000247810"/>
    </source>
</evidence>
<dbReference type="PANTHER" id="PTHR36091">
    <property type="entry name" value="ALTERED INHERITANCE OF MITOCHONDRIA PROTEIN 9, MITOCHONDRIAL"/>
    <property type="match status" value="1"/>
</dbReference>
<evidence type="ECO:0000256" key="1">
    <source>
        <dbReference type="ARBA" id="ARBA00004173"/>
    </source>
</evidence>
<evidence type="ECO:0000256" key="2">
    <source>
        <dbReference type="ARBA" id="ARBA00005543"/>
    </source>
</evidence>
<proteinExistence type="inferred from homology"/>
<evidence type="ECO:0000256" key="3">
    <source>
        <dbReference type="ARBA" id="ARBA00016197"/>
    </source>
</evidence>
<sequence>MLKRYAKFDLDALCTVVSSLPSISSPVSRIEKMEGGFNKVLLMTADDGTKVVVKTPCPKIVPSTYCTASEVATLGYVMSHTSVPVSKVHAWNSDARKPVGAEHIVMAKAKGRQLVEVWGEMDQMQKFKLIQHLVRLEAQLASLKFPGYGGFPRPLFLMDPITVLQPSICRPFTRVDPSIQRLFSGCEDTVKEGMLPLRESLVQISENWERMGLSGICPEVVSTEELARHRREMDNYKNWAQLKAYTQELLPSDDDGWVSPSPDFEKVKARHADLFRLYMSRETEEISEAEAERLWFHRDRDE</sequence>
<dbReference type="InterPro" id="IPR011009">
    <property type="entry name" value="Kinase-like_dom_sf"/>
</dbReference>
<comment type="similarity">
    <text evidence="2">Belongs to the AIM9 family.</text>
</comment>
<dbReference type="Proteomes" id="UP000247810">
    <property type="component" value="Unassembled WGS sequence"/>
</dbReference>
<evidence type="ECO:0000256" key="6">
    <source>
        <dbReference type="ARBA" id="ARBA00031849"/>
    </source>
</evidence>
<reference evidence="7 8" key="1">
    <citation type="submission" date="2018-02" db="EMBL/GenBank/DDBJ databases">
        <title>The genomes of Aspergillus section Nigri reveals drivers in fungal speciation.</title>
        <authorList>
            <consortium name="DOE Joint Genome Institute"/>
            <person name="Vesth T.C."/>
            <person name="Nybo J."/>
            <person name="Theobald S."/>
            <person name="Brandl J."/>
            <person name="Frisvad J.C."/>
            <person name="Nielsen K.F."/>
            <person name="Lyhne E.K."/>
            <person name="Kogle M.E."/>
            <person name="Kuo A."/>
            <person name="Riley R."/>
            <person name="Clum A."/>
            <person name="Nolan M."/>
            <person name="Lipzen A."/>
            <person name="Salamov A."/>
            <person name="Henrissat B."/>
            <person name="Wiebenga A."/>
            <person name="De vries R.P."/>
            <person name="Grigoriev I.V."/>
            <person name="Mortensen U.H."/>
            <person name="Andersen M.R."/>
            <person name="Baker S.E."/>
        </authorList>
    </citation>
    <scope>NUCLEOTIDE SEQUENCE [LARGE SCALE GENOMIC DNA]</scope>
    <source>
        <strain evidence="7 8">CBS 707.79</strain>
    </source>
</reference>
<keyword evidence="8" id="KW-1185">Reference proteome</keyword>
<dbReference type="GO" id="GO:0005739">
    <property type="term" value="C:mitochondrion"/>
    <property type="evidence" value="ECO:0007669"/>
    <property type="project" value="UniProtKB-SubCell"/>
</dbReference>
<dbReference type="OrthoDB" id="2831558at2759"/>
<evidence type="ECO:0000256" key="5">
    <source>
        <dbReference type="ARBA" id="ARBA00023128"/>
    </source>
</evidence>
<keyword evidence="5" id="KW-0496">Mitochondrion</keyword>
<accession>A0A319DXB0</accession>
<dbReference type="PANTHER" id="PTHR36091:SF1">
    <property type="entry name" value="ALTERED INHERITANCE OF MITOCHONDRIA PROTEIN 9, MITOCHONDRIAL"/>
    <property type="match status" value="1"/>
</dbReference>
<dbReference type="AlphaFoldDB" id="A0A319DXB0"/>
<protein>
    <recommendedName>
        <fullName evidence="3">Altered inheritance of mitochondria protein 9, mitochondrial</fullName>
    </recommendedName>
    <alternativeName>
        <fullName evidence="6">Found in mitochondrial proteome protein 29</fullName>
    </alternativeName>
</protein>
<dbReference type="InterPro" id="IPR051035">
    <property type="entry name" value="Mito_inheritance_9"/>
</dbReference>
<dbReference type="VEuPathDB" id="FungiDB:BO71DRAFT_448924"/>
<dbReference type="EMBL" id="KZ825843">
    <property type="protein sequence ID" value="PYH96063.1"/>
    <property type="molecule type" value="Genomic_DNA"/>
</dbReference>
<evidence type="ECO:0000313" key="7">
    <source>
        <dbReference type="EMBL" id="PYH96063.1"/>
    </source>
</evidence>
<organism evidence="7 8">
    <name type="scientific">Aspergillus ellipticus CBS 707.79</name>
    <dbReference type="NCBI Taxonomy" id="1448320"/>
    <lineage>
        <taxon>Eukaryota</taxon>
        <taxon>Fungi</taxon>
        <taxon>Dikarya</taxon>
        <taxon>Ascomycota</taxon>
        <taxon>Pezizomycotina</taxon>
        <taxon>Eurotiomycetes</taxon>
        <taxon>Eurotiomycetidae</taxon>
        <taxon>Eurotiales</taxon>
        <taxon>Aspergillaceae</taxon>
        <taxon>Aspergillus</taxon>
        <taxon>Aspergillus subgen. Circumdati</taxon>
    </lineage>
</organism>
<dbReference type="SUPFAM" id="SSF56112">
    <property type="entry name" value="Protein kinase-like (PK-like)"/>
    <property type="match status" value="1"/>
</dbReference>
<gene>
    <name evidence="7" type="ORF">BO71DRAFT_448924</name>
</gene>